<feature type="region of interest" description="Disordered" evidence="5">
    <location>
        <begin position="625"/>
        <end position="657"/>
    </location>
</feature>
<dbReference type="OrthoDB" id="3365399at2759"/>
<keyword evidence="3 6" id="KW-1133">Transmembrane helix</keyword>
<reference evidence="9" key="1">
    <citation type="submission" date="2014-12" db="EMBL/GenBank/DDBJ databases">
        <title>Genome Sequence of Valsa Canker Pathogens Uncovers a Specific Adaption of Colonization on Woody Bark.</title>
        <authorList>
            <person name="Yin Z."/>
            <person name="Liu H."/>
            <person name="Gao X."/>
            <person name="Li Z."/>
            <person name="Song N."/>
            <person name="Ke X."/>
            <person name="Dai Q."/>
            <person name="Wu Y."/>
            <person name="Sun Y."/>
            <person name="Xu J.-R."/>
            <person name="Kang Z.K."/>
            <person name="Wang L."/>
            <person name="Huang L."/>
        </authorList>
    </citation>
    <scope>NUCLEOTIDE SEQUENCE [LARGE SCALE GENOMIC DNA]</scope>
    <source>
        <strain evidence="9">SXYL134</strain>
    </source>
</reference>
<organism evidence="8 9">
    <name type="scientific">Cytospora mali</name>
    <name type="common">Apple Valsa canker fungus</name>
    <name type="synonym">Valsa mali</name>
    <dbReference type="NCBI Taxonomy" id="578113"/>
    <lineage>
        <taxon>Eukaryota</taxon>
        <taxon>Fungi</taxon>
        <taxon>Dikarya</taxon>
        <taxon>Ascomycota</taxon>
        <taxon>Pezizomycotina</taxon>
        <taxon>Sordariomycetes</taxon>
        <taxon>Sordariomycetidae</taxon>
        <taxon>Diaporthales</taxon>
        <taxon>Cytosporaceae</taxon>
        <taxon>Cytospora</taxon>
    </lineage>
</organism>
<accession>A0A194VG39</accession>
<feature type="compositionally biased region" description="Basic and acidic residues" evidence="5">
    <location>
        <begin position="11"/>
        <end position="34"/>
    </location>
</feature>
<feature type="transmembrane region" description="Helical" evidence="6">
    <location>
        <begin position="274"/>
        <end position="297"/>
    </location>
</feature>
<keyword evidence="2 6" id="KW-0812">Transmembrane</keyword>
<feature type="transmembrane region" description="Helical" evidence="6">
    <location>
        <begin position="458"/>
        <end position="480"/>
    </location>
</feature>
<dbReference type="GO" id="GO:0005886">
    <property type="term" value="C:plasma membrane"/>
    <property type="evidence" value="ECO:0007669"/>
    <property type="project" value="TreeGrafter"/>
</dbReference>
<evidence type="ECO:0000256" key="5">
    <source>
        <dbReference type="SAM" id="MobiDB-lite"/>
    </source>
</evidence>
<feature type="transmembrane region" description="Helical" evidence="6">
    <location>
        <begin position="147"/>
        <end position="167"/>
    </location>
</feature>
<feature type="transmembrane region" description="Helical" evidence="6">
    <location>
        <begin position="380"/>
        <end position="405"/>
    </location>
</feature>
<evidence type="ECO:0000313" key="9">
    <source>
        <dbReference type="Proteomes" id="UP000078576"/>
    </source>
</evidence>
<feature type="transmembrane region" description="Helical" evidence="6">
    <location>
        <begin position="417"/>
        <end position="438"/>
    </location>
</feature>
<keyword evidence="4 6" id="KW-0472">Membrane</keyword>
<dbReference type="AlphaFoldDB" id="A0A194VG39"/>
<dbReference type="Pfam" id="PF07690">
    <property type="entry name" value="MFS_1"/>
    <property type="match status" value="1"/>
</dbReference>
<evidence type="ECO:0000256" key="1">
    <source>
        <dbReference type="ARBA" id="ARBA00004141"/>
    </source>
</evidence>
<dbReference type="EMBL" id="KN714847">
    <property type="protein sequence ID" value="KUI62970.1"/>
    <property type="molecule type" value="Genomic_DNA"/>
</dbReference>
<protein>
    <submittedName>
        <fullName evidence="8">Transporter mfs2</fullName>
    </submittedName>
</protein>
<feature type="transmembrane region" description="Helical" evidence="6">
    <location>
        <begin position="187"/>
        <end position="206"/>
    </location>
</feature>
<dbReference type="SUPFAM" id="SSF103473">
    <property type="entry name" value="MFS general substrate transporter"/>
    <property type="match status" value="1"/>
</dbReference>
<dbReference type="Proteomes" id="UP000078576">
    <property type="component" value="Unassembled WGS sequence"/>
</dbReference>
<feature type="transmembrane region" description="Helical" evidence="6">
    <location>
        <begin position="218"/>
        <end position="237"/>
    </location>
</feature>
<feature type="compositionally biased region" description="Low complexity" evidence="5">
    <location>
        <begin position="53"/>
        <end position="74"/>
    </location>
</feature>
<evidence type="ECO:0000256" key="6">
    <source>
        <dbReference type="SAM" id="Phobius"/>
    </source>
</evidence>
<name>A0A194VG39_CYTMA</name>
<evidence type="ECO:0000313" key="8">
    <source>
        <dbReference type="EMBL" id="KUI62970.1"/>
    </source>
</evidence>
<sequence length="657" mass="72073">MAEHTNASVPQEHDQRDNSMSFDEKESPRLEPLTKVKTPASRRSQTTTKGGRSRSQASRTAATAAAAASDGSSTYSNDTDPLSPLENALSRPDHDAEYQEAQEDIERIRTGATGTSAWSRPPDFEVTFDTDTGKAGPRHPRDWTMLYRIWVIFCVSYSTWVIILYSTSYTATLPGLMVDFHEPSETIVTLGVTTYLLGLAAGSLIVAPMSELFGRRPVYLICLFASTLLIIPCALATSLVEIIVVRFFGAAFGAVMICNGAGTIADISTEDDRALYMSLWSIAPLNGPVTGPLIGGFVYEYLGWRWDNWLVLILTGAAVVLMTTVRETYAPVILKQKAAKQRKDEDDERYWCQYDSKRSTAQLMKVNLSRPFVLSFTEPILWFFNIWISVIYGILYLCFVAYPIVFEQQRGWGSGQTGLSFIGIGIGTMIAICLEPFWRKIINSHPKDPETGRVSPEASASIMSIGAILTPIGQLVFSWTCLPTTIHWAIPIAFGIPFGCGNTLCFIYGSNYLAGAYGYFAASALAGNAVMRSIFGATLPLAGPTMYAALTPQWAGTLLGLMEVVLVPIPIIFYRYGAKIRARSPIIKQMREEQAKMDKKRARLAAKQQRQAAVAAAGEVVVEDDAHGKEAGETGARPGKSTVVMENRDVEKGGEWN</sequence>
<feature type="domain" description="Major facilitator superfamily (MFS) profile" evidence="7">
    <location>
        <begin position="144"/>
        <end position="581"/>
    </location>
</feature>
<evidence type="ECO:0000256" key="4">
    <source>
        <dbReference type="ARBA" id="ARBA00023136"/>
    </source>
</evidence>
<feature type="transmembrane region" description="Helical" evidence="6">
    <location>
        <begin position="516"/>
        <end position="535"/>
    </location>
</feature>
<dbReference type="PANTHER" id="PTHR23502:SF12">
    <property type="entry name" value="MULTIDRUG TRANSPORTER, PUTATIVE (AFU_ORTHOLOGUE AFUA_1G06440)-RELATED"/>
    <property type="match status" value="1"/>
</dbReference>
<feature type="transmembrane region" description="Helical" evidence="6">
    <location>
        <begin position="555"/>
        <end position="574"/>
    </location>
</feature>
<feature type="region of interest" description="Disordered" evidence="5">
    <location>
        <begin position="1"/>
        <end position="97"/>
    </location>
</feature>
<dbReference type="STRING" id="694573.A0A194VG39"/>
<dbReference type="PROSITE" id="PS50850">
    <property type="entry name" value="MFS"/>
    <property type="match status" value="1"/>
</dbReference>
<dbReference type="InterPro" id="IPR036259">
    <property type="entry name" value="MFS_trans_sf"/>
</dbReference>
<dbReference type="PANTHER" id="PTHR23502">
    <property type="entry name" value="MAJOR FACILITATOR SUPERFAMILY"/>
    <property type="match status" value="1"/>
</dbReference>
<evidence type="ECO:0000256" key="3">
    <source>
        <dbReference type="ARBA" id="ARBA00022989"/>
    </source>
</evidence>
<dbReference type="CDD" id="cd17323">
    <property type="entry name" value="MFS_Tpo1_MDR_like"/>
    <property type="match status" value="1"/>
</dbReference>
<gene>
    <name evidence="8" type="ORF">VP1G_10092</name>
</gene>
<dbReference type="InterPro" id="IPR011701">
    <property type="entry name" value="MFS"/>
</dbReference>
<dbReference type="FunFam" id="1.20.1250.20:FF:000011">
    <property type="entry name" value="MFS multidrug transporter, putative"/>
    <property type="match status" value="1"/>
</dbReference>
<evidence type="ECO:0000259" key="7">
    <source>
        <dbReference type="PROSITE" id="PS50850"/>
    </source>
</evidence>
<keyword evidence="9" id="KW-1185">Reference proteome</keyword>
<dbReference type="GO" id="GO:0022857">
    <property type="term" value="F:transmembrane transporter activity"/>
    <property type="evidence" value="ECO:0007669"/>
    <property type="project" value="InterPro"/>
</dbReference>
<feature type="transmembrane region" description="Helical" evidence="6">
    <location>
        <begin position="243"/>
        <end position="262"/>
    </location>
</feature>
<dbReference type="Gene3D" id="1.20.1250.20">
    <property type="entry name" value="MFS general substrate transporter like domains"/>
    <property type="match status" value="1"/>
</dbReference>
<comment type="subcellular location">
    <subcellularLocation>
        <location evidence="1">Membrane</location>
        <topology evidence="1">Multi-pass membrane protein</topology>
    </subcellularLocation>
</comment>
<proteinExistence type="predicted"/>
<feature type="transmembrane region" description="Helical" evidence="6">
    <location>
        <begin position="486"/>
        <end position="509"/>
    </location>
</feature>
<feature type="transmembrane region" description="Helical" evidence="6">
    <location>
        <begin position="309"/>
        <end position="334"/>
    </location>
</feature>
<evidence type="ECO:0000256" key="2">
    <source>
        <dbReference type="ARBA" id="ARBA00022692"/>
    </source>
</evidence>
<dbReference type="InterPro" id="IPR020846">
    <property type="entry name" value="MFS_dom"/>
</dbReference>
<feature type="compositionally biased region" description="Basic and acidic residues" evidence="5">
    <location>
        <begin position="646"/>
        <end position="657"/>
    </location>
</feature>